<evidence type="ECO:0000256" key="1">
    <source>
        <dbReference type="SAM" id="Phobius"/>
    </source>
</evidence>
<keyword evidence="1" id="KW-0472">Membrane</keyword>
<organism evidence="2">
    <name type="scientific">Octopus bimaculoides</name>
    <name type="common">California two-spotted octopus</name>
    <dbReference type="NCBI Taxonomy" id="37653"/>
    <lineage>
        <taxon>Eukaryota</taxon>
        <taxon>Metazoa</taxon>
        <taxon>Spiralia</taxon>
        <taxon>Lophotrochozoa</taxon>
        <taxon>Mollusca</taxon>
        <taxon>Cephalopoda</taxon>
        <taxon>Coleoidea</taxon>
        <taxon>Octopodiformes</taxon>
        <taxon>Octopoda</taxon>
        <taxon>Incirrata</taxon>
        <taxon>Octopodidae</taxon>
        <taxon>Octopus</taxon>
    </lineage>
</organism>
<protein>
    <submittedName>
        <fullName evidence="2">Uncharacterized protein</fullName>
    </submittedName>
</protein>
<reference evidence="2" key="1">
    <citation type="submission" date="2015-07" db="EMBL/GenBank/DDBJ databases">
        <title>MeaNS - Measles Nucleotide Surveillance Program.</title>
        <authorList>
            <person name="Tran T."/>
            <person name="Druce J."/>
        </authorList>
    </citation>
    <scope>NUCLEOTIDE SEQUENCE</scope>
    <source>
        <strain evidence="2">UCB-OBI-ISO-001</strain>
        <tissue evidence="2">Gonad</tissue>
    </source>
</reference>
<gene>
    <name evidence="2" type="ORF">OCBIM_22038885mg</name>
</gene>
<evidence type="ECO:0000313" key="2">
    <source>
        <dbReference type="EMBL" id="KOF72816.1"/>
    </source>
</evidence>
<keyword evidence="1" id="KW-0812">Transmembrane</keyword>
<accession>A0A0L8G704</accession>
<proteinExistence type="predicted"/>
<feature type="transmembrane region" description="Helical" evidence="1">
    <location>
        <begin position="36"/>
        <end position="55"/>
    </location>
</feature>
<dbReference type="AlphaFoldDB" id="A0A0L8G704"/>
<name>A0A0L8G704_OCTBM</name>
<keyword evidence="1" id="KW-1133">Transmembrane helix</keyword>
<dbReference type="EMBL" id="KQ423486">
    <property type="protein sequence ID" value="KOF72816.1"/>
    <property type="molecule type" value="Genomic_DNA"/>
</dbReference>
<sequence length="88" mass="10289">MAEGYEKLFNSIKPLCAGYIEATHLLPHMSFIRRKLIIILFAINSVDIIPCLIRLTHRIFAYVRLSTSCLVTFKMYRACIEHFPFLVR</sequence>